<evidence type="ECO:0000313" key="2">
    <source>
        <dbReference type="EMBL" id="MBO3117000.1"/>
    </source>
</evidence>
<sequence>MKNFISSCLFILIFAVTQGQAKYQEGYYITNNNERVTCLIEDANWSKNPYTFKFKKSEKEAVSQLGISDVIEFGILNKTKFVRRIVNLEISSNNLNKLSRSKTLERSEKEVFLKVLIEGEASLYEYSATDVKNFFYQEKEGLIQLLEYKRYIENSEVKFNENYKNQLFSTFTCEDITLKAVRKVDYEARNLSRFFETYNTCKSSETTSYFKRQQEQLLIGIQPSLGSASLNLNFAADESAPLRNRLDAEFDNEIQFRFGVEFEYLFSFQKQKWSIFLAPLFQRYTSSTQALDTDNSTLINVEADYTSFEIASGIRHYMFLSDTSSLFLEGGVTFDFPISRSNIKFDTRNEDLLLDPNANFLFGLGYRYNKKYSILLRYQLNRDILKNSEAYEAKFSSISVLFTYYFKLNIANSNR</sequence>
<evidence type="ECO:0008006" key="4">
    <source>
        <dbReference type="Google" id="ProtNLM"/>
    </source>
</evidence>
<name>A0ABS3T2M9_9FLAO</name>
<dbReference type="RefSeq" id="WP_208154366.1">
    <property type="nucleotide sequence ID" value="NZ_JAGEVF010000007.1"/>
</dbReference>
<accession>A0ABS3T2M9</accession>
<organism evidence="2 3">
    <name type="scientific">Winogradskyella pelagia</name>
    <dbReference type="NCBI Taxonomy" id="2819984"/>
    <lineage>
        <taxon>Bacteria</taxon>
        <taxon>Pseudomonadati</taxon>
        <taxon>Bacteroidota</taxon>
        <taxon>Flavobacteriia</taxon>
        <taxon>Flavobacteriales</taxon>
        <taxon>Flavobacteriaceae</taxon>
        <taxon>Winogradskyella</taxon>
    </lineage>
</organism>
<feature type="signal peptide" evidence="1">
    <location>
        <begin position="1"/>
        <end position="21"/>
    </location>
</feature>
<evidence type="ECO:0000256" key="1">
    <source>
        <dbReference type="SAM" id="SignalP"/>
    </source>
</evidence>
<dbReference type="Proteomes" id="UP000676776">
    <property type="component" value="Unassembled WGS sequence"/>
</dbReference>
<gene>
    <name evidence="2" type="ORF">J4050_09585</name>
</gene>
<evidence type="ECO:0000313" key="3">
    <source>
        <dbReference type="Proteomes" id="UP000676776"/>
    </source>
</evidence>
<dbReference type="EMBL" id="JAGEVF010000007">
    <property type="protein sequence ID" value="MBO3117000.1"/>
    <property type="molecule type" value="Genomic_DNA"/>
</dbReference>
<proteinExistence type="predicted"/>
<keyword evidence="1" id="KW-0732">Signal</keyword>
<protein>
    <recommendedName>
        <fullName evidence="4">tRNA modification GTPase</fullName>
    </recommendedName>
</protein>
<reference evidence="2 3" key="1">
    <citation type="submission" date="2021-03" db="EMBL/GenBank/DDBJ databases">
        <title>Winogradskyella sp. nov., isolated from costal sediment.</title>
        <authorList>
            <person name="Gao C."/>
        </authorList>
    </citation>
    <scope>NUCLEOTIDE SEQUENCE [LARGE SCALE GENOMIC DNA]</scope>
    <source>
        <strain evidence="2 3">DF17</strain>
    </source>
</reference>
<comment type="caution">
    <text evidence="2">The sequence shown here is derived from an EMBL/GenBank/DDBJ whole genome shotgun (WGS) entry which is preliminary data.</text>
</comment>
<keyword evidence="3" id="KW-1185">Reference proteome</keyword>
<feature type="chain" id="PRO_5047211846" description="tRNA modification GTPase" evidence="1">
    <location>
        <begin position="22"/>
        <end position="415"/>
    </location>
</feature>